<feature type="domain" description="RING-type" evidence="9">
    <location>
        <begin position="295"/>
        <end position="352"/>
    </location>
</feature>
<evidence type="ECO:0000256" key="1">
    <source>
        <dbReference type="ARBA" id="ARBA00004906"/>
    </source>
</evidence>
<organism evidence="10 12">
    <name type="scientific">Puccinia graminis f. sp. tritici</name>
    <dbReference type="NCBI Taxonomy" id="56615"/>
    <lineage>
        <taxon>Eukaryota</taxon>
        <taxon>Fungi</taxon>
        <taxon>Dikarya</taxon>
        <taxon>Basidiomycota</taxon>
        <taxon>Pucciniomycotina</taxon>
        <taxon>Pucciniomycetes</taxon>
        <taxon>Pucciniales</taxon>
        <taxon>Pucciniaceae</taxon>
        <taxon>Puccinia</taxon>
    </lineage>
</organism>
<evidence type="ECO:0000256" key="8">
    <source>
        <dbReference type="SAM" id="SignalP"/>
    </source>
</evidence>
<keyword evidence="2" id="KW-0479">Metal-binding</keyword>
<comment type="pathway">
    <text evidence="1">Protein modification; protein ubiquitination.</text>
</comment>
<dbReference type="SUPFAM" id="SSF57850">
    <property type="entry name" value="RING/U-box"/>
    <property type="match status" value="1"/>
</dbReference>
<dbReference type="GO" id="GO:0043161">
    <property type="term" value="P:proteasome-mediated ubiquitin-dependent protein catabolic process"/>
    <property type="evidence" value="ECO:0007669"/>
    <property type="project" value="TreeGrafter"/>
</dbReference>
<evidence type="ECO:0000313" key="12">
    <source>
        <dbReference type="Proteomes" id="UP000324748"/>
    </source>
</evidence>
<feature type="chain" id="PRO_5033473634" description="RING-type domain-containing protein" evidence="8">
    <location>
        <begin position="33"/>
        <end position="369"/>
    </location>
</feature>
<keyword evidence="4" id="KW-0833">Ubl conjugation pathway</keyword>
<keyword evidence="8" id="KW-0732">Signal</keyword>
<dbReference type="GO" id="GO:0012505">
    <property type="term" value="C:endomembrane system"/>
    <property type="evidence" value="ECO:0007669"/>
    <property type="project" value="TreeGrafter"/>
</dbReference>
<keyword evidence="12" id="KW-1185">Reference proteome</keyword>
<protein>
    <recommendedName>
        <fullName evidence="9">RING-type domain-containing protein</fullName>
    </recommendedName>
</protein>
<sequence>MFSAMKIPFMSLFYSVLIPMTVLIPLNVPVNSSEGSHYRTINLYQLRVDYNHARINNDASVGQNLEQTHHQVPRYTLISQPIPGQRQEPDHPSQVTQIYDILSQIIGRPIILFEQEEGLHPFQETDQIENTILLGYMPKHEYLSPSKEHDLNTLDVTTVDQSGVSVIGTSQIGVRASPGKLEADGCSHKYQEEQWQPKRHQIVPFHQVLSMLDSTESVQPIVRGEPTVLNKIKGFLAKAGKTSKMLKVKGKKIEGSGHKNHIMNSKNTKNNESSNSDPLFKISHVLLGSAEDNTCAACLEEFQGPQKDAKNMFSVFSFEKVLMIKGCEHYFHHHCLQKWILGGQKNSCPVCRQPVKDIPSDLGPSQTSI</sequence>
<dbReference type="PROSITE" id="PS50089">
    <property type="entry name" value="ZF_RING_2"/>
    <property type="match status" value="1"/>
</dbReference>
<feature type="signal peptide" evidence="8">
    <location>
        <begin position="1"/>
        <end position="32"/>
    </location>
</feature>
<keyword evidence="5" id="KW-0862">Zinc</keyword>
<feature type="region of interest" description="Disordered" evidence="7">
    <location>
        <begin position="255"/>
        <end position="276"/>
    </location>
</feature>
<evidence type="ECO:0000313" key="13">
    <source>
        <dbReference type="Proteomes" id="UP000325313"/>
    </source>
</evidence>
<dbReference type="SMART" id="SM00184">
    <property type="entry name" value="RING"/>
    <property type="match status" value="1"/>
</dbReference>
<reference evidence="12 13" key="1">
    <citation type="submission" date="2019-05" db="EMBL/GenBank/DDBJ databases">
        <title>Emergence of the Ug99 lineage of the wheat stem rust pathogen through somatic hybridization.</title>
        <authorList>
            <person name="Li F."/>
            <person name="Upadhyaya N.M."/>
            <person name="Sperschneider J."/>
            <person name="Matny O."/>
            <person name="Nguyen-Phuc H."/>
            <person name="Mago R."/>
            <person name="Raley C."/>
            <person name="Miller M.E."/>
            <person name="Silverstein K.A.T."/>
            <person name="Henningsen E."/>
            <person name="Hirsch C.D."/>
            <person name="Visser B."/>
            <person name="Pretorius Z.A."/>
            <person name="Steffenson B.J."/>
            <person name="Schwessinger B."/>
            <person name="Dodds P.N."/>
            <person name="Figueroa M."/>
        </authorList>
    </citation>
    <scope>NUCLEOTIDE SEQUENCE [LARGE SCALE GENOMIC DNA]</scope>
    <source>
        <strain evidence="10">21-0</strain>
        <strain evidence="11 13">Ug99</strain>
    </source>
</reference>
<evidence type="ECO:0000313" key="10">
    <source>
        <dbReference type="EMBL" id="KAA1080653.1"/>
    </source>
</evidence>
<dbReference type="OrthoDB" id="2507820at2759"/>
<evidence type="ECO:0000313" key="11">
    <source>
        <dbReference type="EMBL" id="KAA1131610.1"/>
    </source>
</evidence>
<dbReference type="InterPro" id="IPR050731">
    <property type="entry name" value="HRD1_E3_ubiq-ligases"/>
</dbReference>
<gene>
    <name evidence="10" type="ORF">PGT21_015930</name>
    <name evidence="11" type="ORF">PGTUg99_033292</name>
</gene>
<dbReference type="InterPro" id="IPR013083">
    <property type="entry name" value="Znf_RING/FYVE/PHD"/>
</dbReference>
<dbReference type="Proteomes" id="UP000325313">
    <property type="component" value="Unassembled WGS sequence"/>
</dbReference>
<dbReference type="InterPro" id="IPR001841">
    <property type="entry name" value="Znf_RING"/>
</dbReference>
<feature type="compositionally biased region" description="Low complexity" evidence="7">
    <location>
        <begin position="264"/>
        <end position="276"/>
    </location>
</feature>
<evidence type="ECO:0000256" key="4">
    <source>
        <dbReference type="ARBA" id="ARBA00022786"/>
    </source>
</evidence>
<dbReference type="EMBL" id="VSWC01000131">
    <property type="protein sequence ID" value="KAA1080653.1"/>
    <property type="molecule type" value="Genomic_DNA"/>
</dbReference>
<keyword evidence="3 6" id="KW-0863">Zinc-finger</keyword>
<comment type="caution">
    <text evidence="10">The sequence shown here is derived from an EMBL/GenBank/DDBJ whole genome shotgun (WGS) entry which is preliminary data.</text>
</comment>
<dbReference type="EMBL" id="VDEP01000103">
    <property type="protein sequence ID" value="KAA1131610.1"/>
    <property type="molecule type" value="Genomic_DNA"/>
</dbReference>
<dbReference type="AlphaFoldDB" id="A0A5B0MWD4"/>
<evidence type="ECO:0000256" key="5">
    <source>
        <dbReference type="ARBA" id="ARBA00022833"/>
    </source>
</evidence>
<dbReference type="Gene3D" id="3.30.40.10">
    <property type="entry name" value="Zinc/RING finger domain, C3HC4 (zinc finger)"/>
    <property type="match status" value="1"/>
</dbReference>
<dbReference type="Pfam" id="PF12678">
    <property type="entry name" value="zf-rbx1"/>
    <property type="match status" value="1"/>
</dbReference>
<name>A0A5B0MWD4_PUCGR</name>
<evidence type="ECO:0000256" key="6">
    <source>
        <dbReference type="PROSITE-ProRule" id="PRU00175"/>
    </source>
</evidence>
<dbReference type="GO" id="GO:0008270">
    <property type="term" value="F:zinc ion binding"/>
    <property type="evidence" value="ECO:0007669"/>
    <property type="project" value="UniProtKB-KW"/>
</dbReference>
<evidence type="ECO:0000256" key="3">
    <source>
        <dbReference type="ARBA" id="ARBA00022771"/>
    </source>
</evidence>
<accession>A0A5B0MWD4</accession>
<proteinExistence type="predicted"/>
<dbReference type="PANTHER" id="PTHR22763">
    <property type="entry name" value="RING ZINC FINGER PROTEIN"/>
    <property type="match status" value="1"/>
</dbReference>
<evidence type="ECO:0000256" key="7">
    <source>
        <dbReference type="SAM" id="MobiDB-lite"/>
    </source>
</evidence>
<evidence type="ECO:0000259" key="9">
    <source>
        <dbReference type="PROSITE" id="PS50089"/>
    </source>
</evidence>
<evidence type="ECO:0000256" key="2">
    <source>
        <dbReference type="ARBA" id="ARBA00022723"/>
    </source>
</evidence>
<dbReference type="GO" id="GO:0061630">
    <property type="term" value="F:ubiquitin protein ligase activity"/>
    <property type="evidence" value="ECO:0007669"/>
    <property type="project" value="TreeGrafter"/>
</dbReference>
<dbReference type="Proteomes" id="UP000324748">
    <property type="component" value="Unassembled WGS sequence"/>
</dbReference>
<dbReference type="InterPro" id="IPR024766">
    <property type="entry name" value="Znf_RING_H2"/>
</dbReference>